<gene>
    <name evidence="3" type="ORF">C491_03585</name>
</gene>
<keyword evidence="1" id="KW-0472">Membrane</keyword>
<feature type="transmembrane region" description="Helical" evidence="1">
    <location>
        <begin position="123"/>
        <end position="145"/>
    </location>
</feature>
<organism evidence="3 4">
    <name type="scientific">Natronococcus amylolyticus DSM 10524</name>
    <dbReference type="NCBI Taxonomy" id="1227497"/>
    <lineage>
        <taxon>Archaea</taxon>
        <taxon>Methanobacteriati</taxon>
        <taxon>Methanobacteriota</taxon>
        <taxon>Stenosarchaea group</taxon>
        <taxon>Halobacteria</taxon>
        <taxon>Halobacteriales</taxon>
        <taxon>Natrialbaceae</taxon>
        <taxon>Natronococcus</taxon>
    </lineage>
</organism>
<evidence type="ECO:0000259" key="2">
    <source>
        <dbReference type="Pfam" id="PF24035"/>
    </source>
</evidence>
<keyword evidence="1" id="KW-0812">Transmembrane</keyword>
<dbReference type="InterPro" id="IPR055768">
    <property type="entry name" value="DUF7344"/>
</dbReference>
<reference evidence="3 4" key="1">
    <citation type="journal article" date="2014" name="PLoS Genet.">
        <title>Phylogenetically driven sequencing of extremely halophilic archaea reveals strategies for static and dynamic osmo-response.</title>
        <authorList>
            <person name="Becker E.A."/>
            <person name="Seitzer P.M."/>
            <person name="Tritt A."/>
            <person name="Larsen D."/>
            <person name="Krusor M."/>
            <person name="Yao A.I."/>
            <person name="Wu D."/>
            <person name="Madern D."/>
            <person name="Eisen J.A."/>
            <person name="Darling A.E."/>
            <person name="Facciotti M.T."/>
        </authorList>
    </citation>
    <scope>NUCLEOTIDE SEQUENCE [LARGE SCALE GENOMIC DNA]</scope>
    <source>
        <strain evidence="3 4">DSM 10524</strain>
    </source>
</reference>
<name>L9XF44_9EURY</name>
<dbReference type="eggNOG" id="arCOG03828">
    <property type="taxonomic scope" value="Archaea"/>
</dbReference>
<evidence type="ECO:0000256" key="1">
    <source>
        <dbReference type="SAM" id="Phobius"/>
    </source>
</evidence>
<dbReference type="Gene3D" id="1.10.10.10">
    <property type="entry name" value="Winged helix-like DNA-binding domain superfamily/Winged helix DNA-binding domain"/>
    <property type="match status" value="1"/>
</dbReference>
<comment type="caution">
    <text evidence="3">The sequence shown here is derived from an EMBL/GenBank/DDBJ whole genome shotgun (WGS) entry which is preliminary data.</text>
</comment>
<evidence type="ECO:0000313" key="3">
    <source>
        <dbReference type="EMBL" id="ELY60345.1"/>
    </source>
</evidence>
<dbReference type="EMBL" id="AOIB01000013">
    <property type="protein sequence ID" value="ELY60345.1"/>
    <property type="molecule type" value="Genomic_DNA"/>
</dbReference>
<sequence length="182" mass="20620">MDSYRRLMRVRNTSLSEDQIHRLLGNSRRSATLRQLGENGGIVSLRELSERVAALETGETPPPSNVRESVYNSLHQTHLPQLEEVGVVEYDRDRRQVRLCKHAREVDLYMEVVTRYGVTWSEIYRALGVSGLLVVLGALLEAPLLGGVDPLLWTSLFLALFAVLSLYQLWANRSLVLSGFRE</sequence>
<dbReference type="Proteomes" id="UP000011688">
    <property type="component" value="Unassembled WGS sequence"/>
</dbReference>
<keyword evidence="4" id="KW-1185">Reference proteome</keyword>
<evidence type="ECO:0000313" key="4">
    <source>
        <dbReference type="Proteomes" id="UP000011688"/>
    </source>
</evidence>
<dbReference type="Pfam" id="PF24035">
    <property type="entry name" value="DUF7344"/>
    <property type="match status" value="1"/>
</dbReference>
<feature type="transmembrane region" description="Helical" evidence="1">
    <location>
        <begin position="151"/>
        <end position="171"/>
    </location>
</feature>
<feature type="domain" description="DUF7344" evidence="2">
    <location>
        <begin position="21"/>
        <end position="98"/>
    </location>
</feature>
<dbReference type="InterPro" id="IPR036388">
    <property type="entry name" value="WH-like_DNA-bd_sf"/>
</dbReference>
<protein>
    <recommendedName>
        <fullName evidence="2">DUF7344 domain-containing protein</fullName>
    </recommendedName>
</protein>
<keyword evidence="1" id="KW-1133">Transmembrane helix</keyword>
<dbReference type="AlphaFoldDB" id="L9XF44"/>
<proteinExistence type="predicted"/>
<accession>L9XF44</accession>